<evidence type="ECO:0000256" key="1">
    <source>
        <dbReference type="ARBA" id="ARBA00004141"/>
    </source>
</evidence>
<comment type="similarity">
    <text evidence="2">Belongs to the sphingomyelin synthase family.</text>
</comment>
<gene>
    <name evidence="11" type="primary">Sgms1</name>
    <name evidence="11" type="ORF">Bhyg_01532</name>
</gene>
<dbReference type="Proteomes" id="UP001151699">
    <property type="component" value="Chromosome A"/>
</dbReference>
<proteinExistence type="inferred from homology"/>
<dbReference type="InterPro" id="IPR045221">
    <property type="entry name" value="Sphingomyelin_synth-like"/>
</dbReference>
<dbReference type="GO" id="GO:0033188">
    <property type="term" value="F:sphingomyelin synthase activity"/>
    <property type="evidence" value="ECO:0007669"/>
    <property type="project" value="TreeGrafter"/>
</dbReference>
<dbReference type="GO" id="GO:0046513">
    <property type="term" value="P:ceramide biosynthetic process"/>
    <property type="evidence" value="ECO:0007669"/>
    <property type="project" value="TreeGrafter"/>
</dbReference>
<dbReference type="CDD" id="cd01610">
    <property type="entry name" value="PAP2_like"/>
    <property type="match status" value="1"/>
</dbReference>
<keyword evidence="7" id="KW-0443">Lipid metabolism</keyword>
<keyword evidence="5" id="KW-0746">Sphingolipid metabolism</keyword>
<dbReference type="GO" id="GO:0006686">
    <property type="term" value="P:sphingomyelin biosynthetic process"/>
    <property type="evidence" value="ECO:0007669"/>
    <property type="project" value="TreeGrafter"/>
</dbReference>
<dbReference type="AlphaFoldDB" id="A0A9Q0NBA1"/>
<dbReference type="PANTHER" id="PTHR21290">
    <property type="entry name" value="SPHINGOMYELIN SYNTHETASE"/>
    <property type="match status" value="1"/>
</dbReference>
<feature type="transmembrane region" description="Helical" evidence="9">
    <location>
        <begin position="108"/>
        <end position="126"/>
    </location>
</feature>
<evidence type="ECO:0000256" key="2">
    <source>
        <dbReference type="ARBA" id="ARBA00005441"/>
    </source>
</evidence>
<dbReference type="PANTHER" id="PTHR21290:SF27">
    <property type="entry name" value="PHOSPHATIDYLCHOLINE:CERAMIDE CHOLINEPHOSPHOTRANSFERASE 1"/>
    <property type="match status" value="1"/>
</dbReference>
<dbReference type="GO" id="GO:0047493">
    <property type="term" value="F:ceramide cholinephosphotransferase activity"/>
    <property type="evidence" value="ECO:0007669"/>
    <property type="project" value="TreeGrafter"/>
</dbReference>
<evidence type="ECO:0000256" key="5">
    <source>
        <dbReference type="ARBA" id="ARBA00022919"/>
    </source>
</evidence>
<reference evidence="11" key="1">
    <citation type="submission" date="2022-07" db="EMBL/GenBank/DDBJ databases">
        <authorList>
            <person name="Trinca V."/>
            <person name="Uliana J.V.C."/>
            <person name="Torres T.T."/>
            <person name="Ward R.J."/>
            <person name="Monesi N."/>
        </authorList>
    </citation>
    <scope>NUCLEOTIDE SEQUENCE</scope>
    <source>
        <strain evidence="11">HSMRA1968</strain>
        <tissue evidence="11">Whole embryos</tissue>
    </source>
</reference>
<sequence length="335" mass="38093">MPPANFSNPGYEKDTSLDEFEGKHTYFSSTDIRKGANVHAGANIELIQEFPQEKRKTLIAIFATICTIVINDISNVLTHQKVPDRNLHPPLPDITLDNVTKIRWLNDVADILATLSLITILSTIVLHRHGWIVCRRIFLILALLYCLRSVTMYVTVLPLANNHDICSPKMNDSLTAGQKFISIMGEVVQLLGSAGMRITGKRKMCGDYIFSGHTIILMMGNLVVCEYIPKRCHFIQWTTSIIAWVGMICLVVSHGHYTIDVLVGYFITTRLFWIYHTMCYNSELKTKSSMNPLSNVWWFSGFRYFESNVSGKLPEEYRVSSLRTAIQEFVASFTR</sequence>
<comment type="caution">
    <text evidence="11">The sequence shown here is derived from an EMBL/GenBank/DDBJ whole genome shotgun (WGS) entry which is preliminary data.</text>
</comment>
<evidence type="ECO:0000256" key="9">
    <source>
        <dbReference type="SAM" id="Phobius"/>
    </source>
</evidence>
<organism evidence="11 12">
    <name type="scientific">Pseudolycoriella hygida</name>
    <dbReference type="NCBI Taxonomy" id="35572"/>
    <lineage>
        <taxon>Eukaryota</taxon>
        <taxon>Metazoa</taxon>
        <taxon>Ecdysozoa</taxon>
        <taxon>Arthropoda</taxon>
        <taxon>Hexapoda</taxon>
        <taxon>Insecta</taxon>
        <taxon>Pterygota</taxon>
        <taxon>Neoptera</taxon>
        <taxon>Endopterygota</taxon>
        <taxon>Diptera</taxon>
        <taxon>Nematocera</taxon>
        <taxon>Sciaroidea</taxon>
        <taxon>Sciaridae</taxon>
        <taxon>Pseudolycoriella</taxon>
    </lineage>
</organism>
<protein>
    <submittedName>
        <fullName evidence="11">Phosphatidylcholine:ceramide cholinephosphotransferase 1</fullName>
    </submittedName>
</protein>
<evidence type="ECO:0000259" key="10">
    <source>
        <dbReference type="Pfam" id="PF14360"/>
    </source>
</evidence>
<feature type="transmembrane region" description="Helical" evidence="9">
    <location>
        <begin position="241"/>
        <end position="268"/>
    </location>
</feature>
<keyword evidence="4 9" id="KW-0812">Transmembrane</keyword>
<name>A0A9Q0NBA1_9DIPT</name>
<comment type="subcellular location">
    <subcellularLocation>
        <location evidence="1">Membrane</location>
        <topology evidence="1">Multi-pass membrane protein</topology>
    </subcellularLocation>
</comment>
<evidence type="ECO:0000256" key="8">
    <source>
        <dbReference type="ARBA" id="ARBA00023136"/>
    </source>
</evidence>
<dbReference type="GO" id="GO:0005886">
    <property type="term" value="C:plasma membrane"/>
    <property type="evidence" value="ECO:0007669"/>
    <property type="project" value="TreeGrafter"/>
</dbReference>
<evidence type="ECO:0000256" key="6">
    <source>
        <dbReference type="ARBA" id="ARBA00022989"/>
    </source>
</evidence>
<evidence type="ECO:0000256" key="4">
    <source>
        <dbReference type="ARBA" id="ARBA00022692"/>
    </source>
</evidence>
<evidence type="ECO:0000256" key="3">
    <source>
        <dbReference type="ARBA" id="ARBA00022679"/>
    </source>
</evidence>
<feature type="transmembrane region" description="Helical" evidence="9">
    <location>
        <begin position="138"/>
        <end position="160"/>
    </location>
</feature>
<feature type="transmembrane region" description="Helical" evidence="9">
    <location>
        <begin position="208"/>
        <end position="229"/>
    </location>
</feature>
<feature type="domain" description="Sphingomyelin synthase-like" evidence="10">
    <location>
        <begin position="204"/>
        <end position="277"/>
    </location>
</feature>
<evidence type="ECO:0000256" key="7">
    <source>
        <dbReference type="ARBA" id="ARBA00023098"/>
    </source>
</evidence>
<keyword evidence="8 9" id="KW-0472">Membrane</keyword>
<evidence type="ECO:0000313" key="12">
    <source>
        <dbReference type="Proteomes" id="UP001151699"/>
    </source>
</evidence>
<dbReference type="GO" id="GO:0005789">
    <property type="term" value="C:endoplasmic reticulum membrane"/>
    <property type="evidence" value="ECO:0007669"/>
    <property type="project" value="TreeGrafter"/>
</dbReference>
<evidence type="ECO:0000313" key="11">
    <source>
        <dbReference type="EMBL" id="KAJ6646321.1"/>
    </source>
</evidence>
<dbReference type="InterPro" id="IPR025749">
    <property type="entry name" value="Sphingomyelin_synth-like_dom"/>
</dbReference>
<dbReference type="Pfam" id="PF14360">
    <property type="entry name" value="PAP2_C"/>
    <property type="match status" value="1"/>
</dbReference>
<dbReference type="OrthoDB" id="422827at2759"/>
<keyword evidence="3" id="KW-0808">Transferase</keyword>
<dbReference type="EMBL" id="WJQU01000001">
    <property type="protein sequence ID" value="KAJ6646321.1"/>
    <property type="molecule type" value="Genomic_DNA"/>
</dbReference>
<keyword evidence="12" id="KW-1185">Reference proteome</keyword>
<accession>A0A9Q0NBA1</accession>
<keyword evidence="6 9" id="KW-1133">Transmembrane helix</keyword>
<dbReference type="GO" id="GO:0000139">
    <property type="term" value="C:Golgi membrane"/>
    <property type="evidence" value="ECO:0007669"/>
    <property type="project" value="TreeGrafter"/>
</dbReference>